<dbReference type="Proteomes" id="UP000183263">
    <property type="component" value="Unassembled WGS sequence"/>
</dbReference>
<accession>A0A1G8GN60</accession>
<dbReference type="PANTHER" id="PTHR13136">
    <property type="entry name" value="TESTIS DEVELOPMENT PROTEIN PRTD"/>
    <property type="match status" value="1"/>
</dbReference>
<dbReference type="Pfam" id="PF20408">
    <property type="entry name" value="Abhydrolase_11"/>
    <property type="match status" value="1"/>
</dbReference>
<sequence>MSELVDRGGIRGFLHRPDGDIVGGVVFAHGAGGNSDSLLLRALAAGLAAEGFLVLRFDLPYRQRRPSGPPHPSKAAEDRAGIEAAIAEMRAFVPGSPVIAGGQSYGGRQTSMLLAEQPDLADGLLLTSYPLHPPGKPEKARTEHLPQLRTPTVVVHGSKDTFATTAEITAALDLIPAPTTLVEIDGGRHDLSPEKFPVVARTVEAVLRELPTGDR</sequence>
<dbReference type="Gene3D" id="3.40.50.1820">
    <property type="entry name" value="alpha/beta hydrolase"/>
    <property type="match status" value="1"/>
</dbReference>
<dbReference type="PANTHER" id="PTHR13136:SF11">
    <property type="entry name" value="TESTIS-EXPRESSED PROTEIN 30"/>
    <property type="match status" value="1"/>
</dbReference>
<keyword evidence="3" id="KW-1185">Reference proteome</keyword>
<proteinExistence type="predicted"/>
<evidence type="ECO:0000259" key="1">
    <source>
        <dbReference type="Pfam" id="PF20408"/>
    </source>
</evidence>
<organism evidence="2 3">
    <name type="scientific">Rhodococcus triatomae</name>
    <dbReference type="NCBI Taxonomy" id="300028"/>
    <lineage>
        <taxon>Bacteria</taxon>
        <taxon>Bacillati</taxon>
        <taxon>Actinomycetota</taxon>
        <taxon>Actinomycetes</taxon>
        <taxon>Mycobacteriales</taxon>
        <taxon>Nocardiaceae</taxon>
        <taxon>Rhodococcus</taxon>
    </lineage>
</organism>
<evidence type="ECO:0000313" key="2">
    <source>
        <dbReference type="EMBL" id="SDH95793.1"/>
    </source>
</evidence>
<gene>
    <name evidence="2" type="ORF">SAMN05444695_104153</name>
</gene>
<dbReference type="InterPro" id="IPR026555">
    <property type="entry name" value="NSL3/Tex30"/>
</dbReference>
<dbReference type="InterPro" id="IPR029058">
    <property type="entry name" value="AB_hydrolase_fold"/>
</dbReference>
<dbReference type="InterPro" id="IPR046879">
    <property type="entry name" value="KANL3/Tex30_Abhydrolase"/>
</dbReference>
<dbReference type="RefSeq" id="WP_174561830.1">
    <property type="nucleotide sequence ID" value="NZ_CP048813.1"/>
</dbReference>
<dbReference type="SUPFAM" id="SSF53474">
    <property type="entry name" value="alpha/beta-Hydrolases"/>
    <property type="match status" value="1"/>
</dbReference>
<dbReference type="EMBL" id="FNDN01000004">
    <property type="protein sequence ID" value="SDH95793.1"/>
    <property type="molecule type" value="Genomic_DNA"/>
</dbReference>
<name>A0A1G8GN60_9NOCA</name>
<feature type="domain" description="KANL3/Tex30 alpha/beta hydrolase-like" evidence="1">
    <location>
        <begin position="25"/>
        <end position="195"/>
    </location>
</feature>
<reference evidence="2 3" key="1">
    <citation type="submission" date="2016-10" db="EMBL/GenBank/DDBJ databases">
        <authorList>
            <person name="de Groot N.N."/>
        </authorList>
    </citation>
    <scope>NUCLEOTIDE SEQUENCE [LARGE SCALE GENOMIC DNA]</scope>
    <source>
        <strain evidence="2 3">DSM 44892</strain>
    </source>
</reference>
<protein>
    <recommendedName>
        <fullName evidence="1">KANL3/Tex30 alpha/beta hydrolase-like domain-containing protein</fullName>
    </recommendedName>
</protein>
<dbReference type="AlphaFoldDB" id="A0A1G8GN60"/>
<evidence type="ECO:0000313" key="3">
    <source>
        <dbReference type="Proteomes" id="UP000183263"/>
    </source>
</evidence>